<sequence>MLIELLKNSNHFQELPNQQQEIVAILATTFEEHSEHTLHLSPTELASTLLVGNKKQWQEFLNLEPTKQFIKTQMAFNAQVAQRKAFQSLEREANEGNVNAAKQINELSGILNNIDSNKIIVLHQINRGETHAT</sequence>
<protein>
    <submittedName>
        <fullName evidence="1">Uncharacterized protein</fullName>
    </submittedName>
</protein>
<gene>
    <name evidence="1" type="ORF">UFOVP451_51</name>
</gene>
<name>A0A6J5MCW2_9CAUD</name>
<dbReference type="EMBL" id="LR796409">
    <property type="protein sequence ID" value="CAB4142806.1"/>
    <property type="molecule type" value="Genomic_DNA"/>
</dbReference>
<accession>A0A6J5MCW2</accession>
<organism evidence="1">
    <name type="scientific">uncultured Caudovirales phage</name>
    <dbReference type="NCBI Taxonomy" id="2100421"/>
    <lineage>
        <taxon>Viruses</taxon>
        <taxon>Duplodnaviria</taxon>
        <taxon>Heunggongvirae</taxon>
        <taxon>Uroviricota</taxon>
        <taxon>Caudoviricetes</taxon>
        <taxon>Peduoviridae</taxon>
        <taxon>Maltschvirus</taxon>
        <taxon>Maltschvirus maltsch</taxon>
    </lineage>
</organism>
<proteinExistence type="predicted"/>
<reference evidence="1" key="1">
    <citation type="submission" date="2020-04" db="EMBL/GenBank/DDBJ databases">
        <authorList>
            <person name="Chiriac C."/>
            <person name="Salcher M."/>
            <person name="Ghai R."/>
            <person name="Kavagutti S V."/>
        </authorList>
    </citation>
    <scope>NUCLEOTIDE SEQUENCE</scope>
</reference>
<evidence type="ECO:0000313" key="1">
    <source>
        <dbReference type="EMBL" id="CAB4142806.1"/>
    </source>
</evidence>